<keyword evidence="1" id="KW-0472">Membrane</keyword>
<dbReference type="InterPro" id="IPR052895">
    <property type="entry name" value="HetReg/Transcr_Mod"/>
</dbReference>
<keyword evidence="4" id="KW-1185">Reference proteome</keyword>
<evidence type="ECO:0000259" key="2">
    <source>
        <dbReference type="Pfam" id="PF06985"/>
    </source>
</evidence>
<dbReference type="PANTHER" id="PTHR24148:SF81">
    <property type="entry name" value="HETEROKARYON INCOMPATIBILITY DOMAIN-CONTAINING PROTEIN"/>
    <property type="match status" value="1"/>
</dbReference>
<dbReference type="InterPro" id="IPR010730">
    <property type="entry name" value="HET"/>
</dbReference>
<gene>
    <name evidence="3" type="ORF">G7Y89_g12324</name>
</gene>
<organism evidence="3 4">
    <name type="scientific">Cudoniella acicularis</name>
    <dbReference type="NCBI Taxonomy" id="354080"/>
    <lineage>
        <taxon>Eukaryota</taxon>
        <taxon>Fungi</taxon>
        <taxon>Dikarya</taxon>
        <taxon>Ascomycota</taxon>
        <taxon>Pezizomycotina</taxon>
        <taxon>Leotiomycetes</taxon>
        <taxon>Helotiales</taxon>
        <taxon>Tricladiaceae</taxon>
        <taxon>Cudoniella</taxon>
    </lineage>
</organism>
<evidence type="ECO:0000256" key="1">
    <source>
        <dbReference type="SAM" id="Phobius"/>
    </source>
</evidence>
<reference evidence="3 4" key="1">
    <citation type="submission" date="2020-03" db="EMBL/GenBank/DDBJ databases">
        <title>Draft Genome Sequence of Cudoniella acicularis.</title>
        <authorList>
            <person name="Buettner E."/>
            <person name="Kellner H."/>
        </authorList>
    </citation>
    <scope>NUCLEOTIDE SEQUENCE [LARGE SCALE GENOMIC DNA]</scope>
    <source>
        <strain evidence="3 4">DSM 108380</strain>
    </source>
</reference>
<dbReference type="Pfam" id="PF06985">
    <property type="entry name" value="HET"/>
    <property type="match status" value="1"/>
</dbReference>
<keyword evidence="1" id="KW-0812">Transmembrane</keyword>
<dbReference type="AlphaFoldDB" id="A0A8H4RAA9"/>
<feature type="transmembrane region" description="Helical" evidence="1">
    <location>
        <begin position="98"/>
        <end position="121"/>
    </location>
</feature>
<name>A0A8H4RAA9_9HELO</name>
<dbReference type="PANTHER" id="PTHR24148">
    <property type="entry name" value="ANKYRIN REPEAT DOMAIN-CONTAINING PROTEIN 39 HOMOLOG-RELATED"/>
    <property type="match status" value="1"/>
</dbReference>
<comment type="caution">
    <text evidence="3">The sequence shown here is derived from an EMBL/GenBank/DDBJ whole genome shotgun (WGS) entry which is preliminary data.</text>
</comment>
<dbReference type="Proteomes" id="UP000566819">
    <property type="component" value="Unassembled WGS sequence"/>
</dbReference>
<proteinExistence type="predicted"/>
<sequence>MGFGKTSAHRLARSVVLTITNLEAIALLAVFAALPSYTQPRLWVVLRFLLLKLLHPIRADDGDDPKSLQNLSQGEALRALFYQDRRERQDSMIFISRWFGISSVVSALLFAIIGAILPYYLTGAGGLSPVRSKNSESCTGIVGRPNPRLGDQQTEEAKTRGFGLILLTRNGPNGFSKESSGLELVSWPKTAPPPRDLRTGIKIASHIRPSAGISVLAVWLTNMERKGPLVNHTPPIEKPSAIPSYFEYRPIDTSVDGIRLLFLDPAESSSASVNCRLRHVTFAQKPRYEALSYTWGDDTVRRGIMIDAMIFGVGQNLFDALIHLRHPSEERVLWIDAICINQSDVPEKNQQIGIMPFIYMRAQTVLVWLGVLDQRTEQQWSLDENIVKKGTFFNQDDYNALLRTLCDSPYWKRVWIIQEVGLARRLVVHYGTYKTEWSTFIQSIRTSEELQDSLPVRLQKQLDEKYSNGHKLQALIETHRDSLCKEPRDHIYGFVGLAVDCQEGFPMDYGKSLYEVWKDVIRFKNASQPEEGSDTGPDIDILYFGRIVQELLGGPGIATAEEVVRDISPLLEVNQDGESRLQRAEILIPARVSGKIIRLGPTYQEVFSNLKAMASWKADINRYLFMDELPSAREESELFLNLLEEVEDEDLSIVESFDRDISVPQPETPHRLLYPERKCWKVDGDSSVVSGDSEPNSKNPRLFLLGGVGDHGEASPGKIGLAPSETRVGDYICLVHGTEKAIVVRKQEGGFRVIGTAAAAENRHKARAVKDRNAKRERVFGTTHLNFIHSTERINIYVDIATAYQLMG</sequence>
<protein>
    <recommendedName>
        <fullName evidence="2">Heterokaryon incompatibility domain-containing protein</fullName>
    </recommendedName>
</protein>
<dbReference type="EMBL" id="JAAMPI010001283">
    <property type="protein sequence ID" value="KAF4625838.1"/>
    <property type="molecule type" value="Genomic_DNA"/>
</dbReference>
<accession>A0A8H4RAA9</accession>
<evidence type="ECO:0000313" key="3">
    <source>
        <dbReference type="EMBL" id="KAF4625838.1"/>
    </source>
</evidence>
<feature type="transmembrane region" description="Helical" evidence="1">
    <location>
        <begin position="12"/>
        <end position="34"/>
    </location>
</feature>
<keyword evidence="1" id="KW-1133">Transmembrane helix</keyword>
<evidence type="ECO:0000313" key="4">
    <source>
        <dbReference type="Proteomes" id="UP000566819"/>
    </source>
</evidence>
<feature type="domain" description="Heterokaryon incompatibility" evidence="2">
    <location>
        <begin position="288"/>
        <end position="419"/>
    </location>
</feature>
<dbReference type="OrthoDB" id="194358at2759"/>